<proteinExistence type="predicted"/>
<protein>
    <submittedName>
        <fullName evidence="1">Uncharacterized protein</fullName>
    </submittedName>
</protein>
<organism evidence="1 2">
    <name type="scientific">Seminavis robusta</name>
    <dbReference type="NCBI Taxonomy" id="568900"/>
    <lineage>
        <taxon>Eukaryota</taxon>
        <taxon>Sar</taxon>
        <taxon>Stramenopiles</taxon>
        <taxon>Ochrophyta</taxon>
        <taxon>Bacillariophyta</taxon>
        <taxon>Bacillariophyceae</taxon>
        <taxon>Bacillariophycidae</taxon>
        <taxon>Naviculales</taxon>
        <taxon>Naviculaceae</taxon>
        <taxon>Seminavis</taxon>
    </lineage>
</organism>
<dbReference type="EMBL" id="CAICTM010000472">
    <property type="protein sequence ID" value="CAB9511205.1"/>
    <property type="molecule type" value="Genomic_DNA"/>
</dbReference>
<dbReference type="AlphaFoldDB" id="A0A9N8E2Z0"/>
<evidence type="ECO:0000313" key="2">
    <source>
        <dbReference type="Proteomes" id="UP001153069"/>
    </source>
</evidence>
<evidence type="ECO:0000313" key="1">
    <source>
        <dbReference type="EMBL" id="CAB9511205.1"/>
    </source>
</evidence>
<dbReference type="Proteomes" id="UP001153069">
    <property type="component" value="Unassembled WGS sequence"/>
</dbReference>
<reference evidence="1" key="1">
    <citation type="submission" date="2020-06" db="EMBL/GenBank/DDBJ databases">
        <authorList>
            <consortium name="Plant Systems Biology data submission"/>
        </authorList>
    </citation>
    <scope>NUCLEOTIDE SEQUENCE</scope>
    <source>
        <strain evidence="1">D6</strain>
    </source>
</reference>
<name>A0A9N8E2Z0_9STRA</name>
<sequence>MSARTKSTAPSLAKDNGFMSTMVEDPNNPGMPLFRFLSARQVLNLEGLLPRQILSETPQPRNPFALDALSYLFISHRWETPERPDASGAQLKTLQGVLLLLEDMFQATITRELQHNWPENVEDMTEGMPQAASIASRAIKKLAGSSDQLLVESMCQNPLDHIFVWYDCACLPQNHPAPRLAHESVEMKEVLKNLDLLARQCDMLILRSATDDYFSRAWCSFEHLQKSLVVYEGDVSIVCEKFIEKEKFDWCLEPDIETQSPKKRLPPLPPAMAKTIAALPQNQRALILAKFLQVQMKQQRTQDMVRKTFIDTQKTTLGTAKAGWLGFPKAGAKTIPDLCQTMYAIRRSNHHQSTPPAPMKQAMASMIQELHAAVFAMSCRDAGLGVQAPANCNQCLPDVGIQCGLHSDAEWKQKERAEKFEALLSAPVQSGSKSDGDGCHKAISCPNGHCLRPSIAHNNPRRCDAKECSQKQVIQKGQVHTSCSMCDYDLCMKCSLPCASENKNPSADPTEDAWKAACEACNVTPVAAEESPAGDDDICERKVTVDLYELAKSCLEEHGQRCTNEKDLGFVGLLALRNLLQEGQSDKNAKSLRFSVGALFHLREMAEVAVERFASALALQKEVGSLTTTITIRAPRWVLFDMLNSRSQAHNATANDLIAGTALSLGENVERVPSATLYGVHVSTGRRSSFFGLQGQR</sequence>
<comment type="caution">
    <text evidence="1">The sequence shown here is derived from an EMBL/GenBank/DDBJ whole genome shotgun (WGS) entry which is preliminary data.</text>
</comment>
<dbReference type="OrthoDB" id="2345911at2759"/>
<gene>
    <name evidence="1" type="ORF">SEMRO_473_G150120.1</name>
</gene>
<accession>A0A9N8E2Z0</accession>
<keyword evidence="2" id="KW-1185">Reference proteome</keyword>